<keyword evidence="1" id="KW-0812">Transmembrane</keyword>
<feature type="transmembrane region" description="Helical" evidence="1">
    <location>
        <begin position="68"/>
        <end position="88"/>
    </location>
</feature>
<sequence>MSFGDFESLCTNTPSYTWCNLFYRQLSENSTLSSLLTGLSANSSTAPVGIHPSCGIPRVGTDRSLGNIANIIVCALSMVAVTGMIILTERRKAAVGRVELRNMLIVYFASLPFQLITNGSLLEQGSTALVVLTAIHAGLVATLFWALLANALISTQVVEDGTMSSLVPFYVLSSLIFGGTLYISLDVALGITHTLGPSSHPNELRSIPLFIMTSLWPAIAAIFYFGIMIYIVLGMLKEVRPALYYVLAGVLFVFSQLAWFLLGKVLCIGSGSKVDGSFIATIFETATVGLVFLGWKSITEGVWKDDPYY</sequence>
<keyword evidence="3" id="KW-1185">Reference proteome</keyword>
<dbReference type="GO" id="GO:0006457">
    <property type="term" value="P:protein folding"/>
    <property type="evidence" value="ECO:0007669"/>
    <property type="project" value="TreeGrafter"/>
</dbReference>
<feature type="transmembrane region" description="Helical" evidence="1">
    <location>
        <begin position="165"/>
        <end position="189"/>
    </location>
</feature>
<comment type="caution">
    <text evidence="2">The sequence shown here is derived from an EMBL/GenBank/DDBJ whole genome shotgun (WGS) entry which is preliminary data.</text>
</comment>
<protein>
    <submittedName>
        <fullName evidence="2">Chitin synthase III catalytic subunit</fullName>
    </submittedName>
</protein>
<keyword evidence="1" id="KW-0472">Membrane</keyword>
<keyword evidence="1" id="KW-1133">Transmembrane helix</keyword>
<dbReference type="AlphaFoldDB" id="A0A9P5QBN8"/>
<evidence type="ECO:0000313" key="3">
    <source>
        <dbReference type="Proteomes" id="UP000772434"/>
    </source>
</evidence>
<feature type="transmembrane region" description="Helical" evidence="1">
    <location>
        <begin position="100"/>
        <end position="117"/>
    </location>
</feature>
<gene>
    <name evidence="2" type="ORF">BDP27DRAFT_1252041</name>
</gene>
<dbReference type="GO" id="GO:0005789">
    <property type="term" value="C:endoplasmic reticulum membrane"/>
    <property type="evidence" value="ECO:0007669"/>
    <property type="project" value="TreeGrafter"/>
</dbReference>
<name>A0A9P5QBN8_9AGAR</name>
<evidence type="ECO:0000313" key="2">
    <source>
        <dbReference type="EMBL" id="KAF9078418.1"/>
    </source>
</evidence>
<dbReference type="OrthoDB" id="5582162at2759"/>
<dbReference type="InterPro" id="IPR022057">
    <property type="entry name" value="Chs7"/>
</dbReference>
<dbReference type="EMBL" id="JADNRY010000001">
    <property type="protein sequence ID" value="KAF9078418.1"/>
    <property type="molecule type" value="Genomic_DNA"/>
</dbReference>
<organism evidence="2 3">
    <name type="scientific">Rhodocollybia butyracea</name>
    <dbReference type="NCBI Taxonomy" id="206335"/>
    <lineage>
        <taxon>Eukaryota</taxon>
        <taxon>Fungi</taxon>
        <taxon>Dikarya</taxon>
        <taxon>Basidiomycota</taxon>
        <taxon>Agaricomycotina</taxon>
        <taxon>Agaricomycetes</taxon>
        <taxon>Agaricomycetidae</taxon>
        <taxon>Agaricales</taxon>
        <taxon>Marasmiineae</taxon>
        <taxon>Omphalotaceae</taxon>
        <taxon>Rhodocollybia</taxon>
    </lineage>
</organism>
<dbReference type="Pfam" id="PF12271">
    <property type="entry name" value="Chs7"/>
    <property type="match status" value="1"/>
</dbReference>
<feature type="transmembrane region" description="Helical" evidence="1">
    <location>
        <begin position="242"/>
        <end position="262"/>
    </location>
</feature>
<feature type="transmembrane region" description="Helical" evidence="1">
    <location>
        <begin position="129"/>
        <end position="153"/>
    </location>
</feature>
<dbReference type="PANTHER" id="PTHR35329">
    <property type="entry name" value="CHITIN SYNTHASE EXPORT CHAPERONE"/>
    <property type="match status" value="1"/>
</dbReference>
<dbReference type="GO" id="GO:0051082">
    <property type="term" value="F:unfolded protein binding"/>
    <property type="evidence" value="ECO:0007669"/>
    <property type="project" value="TreeGrafter"/>
</dbReference>
<proteinExistence type="predicted"/>
<dbReference type="Proteomes" id="UP000772434">
    <property type="component" value="Unassembled WGS sequence"/>
</dbReference>
<reference evidence="2" key="1">
    <citation type="submission" date="2020-11" db="EMBL/GenBank/DDBJ databases">
        <authorList>
            <consortium name="DOE Joint Genome Institute"/>
            <person name="Ahrendt S."/>
            <person name="Riley R."/>
            <person name="Andreopoulos W."/>
            <person name="Labutti K."/>
            <person name="Pangilinan J."/>
            <person name="Ruiz-Duenas F.J."/>
            <person name="Barrasa J.M."/>
            <person name="Sanchez-Garcia M."/>
            <person name="Camarero S."/>
            <person name="Miyauchi S."/>
            <person name="Serrano A."/>
            <person name="Linde D."/>
            <person name="Babiker R."/>
            <person name="Drula E."/>
            <person name="Ayuso-Fernandez I."/>
            <person name="Pacheco R."/>
            <person name="Padilla G."/>
            <person name="Ferreira P."/>
            <person name="Barriuso J."/>
            <person name="Kellner H."/>
            <person name="Castanera R."/>
            <person name="Alfaro M."/>
            <person name="Ramirez L."/>
            <person name="Pisabarro A.G."/>
            <person name="Kuo A."/>
            <person name="Tritt A."/>
            <person name="Lipzen A."/>
            <person name="He G."/>
            <person name="Yan M."/>
            <person name="Ng V."/>
            <person name="Cullen D."/>
            <person name="Martin F."/>
            <person name="Rosso M.-N."/>
            <person name="Henrissat B."/>
            <person name="Hibbett D."/>
            <person name="Martinez A.T."/>
            <person name="Grigoriev I.V."/>
        </authorList>
    </citation>
    <scope>NUCLEOTIDE SEQUENCE</scope>
    <source>
        <strain evidence="2">AH 40177</strain>
    </source>
</reference>
<feature type="transmembrane region" description="Helical" evidence="1">
    <location>
        <begin position="209"/>
        <end position="233"/>
    </location>
</feature>
<accession>A0A9P5QBN8</accession>
<feature type="transmembrane region" description="Helical" evidence="1">
    <location>
        <begin position="274"/>
        <end position="295"/>
    </location>
</feature>
<evidence type="ECO:0000256" key="1">
    <source>
        <dbReference type="SAM" id="Phobius"/>
    </source>
</evidence>
<dbReference type="PANTHER" id="PTHR35329:SF1">
    <property type="entry name" value="CHITIN SYNTHASE EXPORT CHAPERONE"/>
    <property type="match status" value="1"/>
</dbReference>